<reference evidence="1" key="1">
    <citation type="submission" date="2018-11" db="EMBL/GenBank/DDBJ databases">
        <title>The sequence and de novo assembly of Larimichthys crocea genome using PacBio and Hi-C technologies.</title>
        <authorList>
            <person name="Xu P."/>
            <person name="Chen B."/>
            <person name="Zhou Z."/>
            <person name="Ke Q."/>
            <person name="Wu Y."/>
            <person name="Bai H."/>
            <person name="Pu F."/>
        </authorList>
    </citation>
    <scope>NUCLEOTIDE SEQUENCE</scope>
    <source>
        <tissue evidence="1">Muscle</tissue>
    </source>
</reference>
<accession>A0ACD3RL19</accession>
<organism evidence="1 2">
    <name type="scientific">Larimichthys crocea</name>
    <name type="common">Large yellow croaker</name>
    <name type="synonym">Pseudosciaena crocea</name>
    <dbReference type="NCBI Taxonomy" id="215358"/>
    <lineage>
        <taxon>Eukaryota</taxon>
        <taxon>Metazoa</taxon>
        <taxon>Chordata</taxon>
        <taxon>Craniata</taxon>
        <taxon>Vertebrata</taxon>
        <taxon>Euteleostomi</taxon>
        <taxon>Actinopterygii</taxon>
        <taxon>Neopterygii</taxon>
        <taxon>Teleostei</taxon>
        <taxon>Neoteleostei</taxon>
        <taxon>Acanthomorphata</taxon>
        <taxon>Eupercaria</taxon>
        <taxon>Sciaenidae</taxon>
        <taxon>Larimichthys</taxon>
    </lineage>
</organism>
<dbReference type="Proteomes" id="UP000793456">
    <property type="component" value="Chromosome V"/>
</dbReference>
<name>A0ACD3RL19_LARCR</name>
<comment type="caution">
    <text evidence="1">The sequence shown here is derived from an EMBL/GenBank/DDBJ whole genome shotgun (WGS) entry which is preliminary data.</text>
</comment>
<evidence type="ECO:0000313" key="2">
    <source>
        <dbReference type="Proteomes" id="UP000793456"/>
    </source>
</evidence>
<sequence>MSADTRQAHHLRKASNGSFCLVTPDSNHPSPLLHRSQTSTPRPVSPQYGCTAPIYDEPVSDCPIYDEPPIDMEVEGAHLYNGQPLSRLTPTHSLQKPRHLQHPGSSHSGSRHRRNPSASDYSPAGLECIKHMVNVDPKQGLLSWLPCTNAYPFPYLKAGSCLEPASATSADPGPLFASGEGSGEGQGARDPRPKYTGKEAKLAGP</sequence>
<evidence type="ECO:0000313" key="1">
    <source>
        <dbReference type="EMBL" id="TMS19636.1"/>
    </source>
</evidence>
<keyword evidence="2" id="KW-1185">Reference proteome</keyword>
<gene>
    <name evidence="1" type="ORF">E3U43_003957</name>
</gene>
<dbReference type="EMBL" id="CM011678">
    <property type="protein sequence ID" value="TMS19636.1"/>
    <property type="molecule type" value="Genomic_DNA"/>
</dbReference>
<protein>
    <submittedName>
        <fullName evidence="1">Uncharacterized protein</fullName>
    </submittedName>
</protein>
<proteinExistence type="predicted"/>